<dbReference type="GO" id="GO:0016787">
    <property type="term" value="F:hydrolase activity"/>
    <property type="evidence" value="ECO:0007669"/>
    <property type="project" value="UniProtKB-KW"/>
</dbReference>
<evidence type="ECO:0000259" key="1">
    <source>
        <dbReference type="Pfam" id="PF12146"/>
    </source>
</evidence>
<protein>
    <submittedName>
        <fullName evidence="2">Alpha/beta hydrolase</fullName>
    </submittedName>
</protein>
<accession>A0A4Q9R063</accession>
<feature type="domain" description="Serine aminopeptidase S33" evidence="1">
    <location>
        <begin position="26"/>
        <end position="289"/>
    </location>
</feature>
<dbReference type="Pfam" id="PF12146">
    <property type="entry name" value="Hydrolase_4"/>
    <property type="match status" value="1"/>
</dbReference>
<sequence>MLHRTLWLDSSDGVPLYVNHWYAEDAPRAVLMVAHGMAEHSGRYARLGAALVAAGMQLYAHDQRGHGRTAEQGTLGHYADHDGWERVVDDLASLNHHIRQQHPRTPIFLLGHSMGSYIGMAYLMRHSSSLQGAILSGSNYQPLALYRVAALIARFERWRQGATGRSALIERLSFGAFNKAFRPNRTAFDWLSRDPLEVDRYLADPLCGFRCSNQLWLDLLGGLQHITPPCNLAQIDPELPILVIGGECDPLSQGRRLQDLANALGRSGHARTLLKMYPQARHELLNERNRDEVTRDLIDWLEQALQQPRQRTPRPQEPHA</sequence>
<gene>
    <name evidence="2" type="ORF">DNK44_13420</name>
</gene>
<comment type="caution">
    <text evidence="2">The sequence shown here is derived from an EMBL/GenBank/DDBJ whole genome shotgun (WGS) entry which is preliminary data.</text>
</comment>
<dbReference type="InterPro" id="IPR029058">
    <property type="entry name" value="AB_hydrolase_fold"/>
</dbReference>
<reference evidence="2 3" key="1">
    <citation type="submission" date="2018-06" db="EMBL/GenBank/DDBJ databases">
        <title>Three novel Pseudomonas species isolated from symptomatic oak.</title>
        <authorList>
            <person name="Bueno-Gonzalez V."/>
            <person name="Brady C."/>
        </authorList>
    </citation>
    <scope>NUCLEOTIDE SEQUENCE [LARGE SCALE GENOMIC DNA]</scope>
    <source>
        <strain evidence="2 3">P6B</strain>
    </source>
</reference>
<proteinExistence type="predicted"/>
<dbReference type="AlphaFoldDB" id="A0A4Q9R063"/>
<dbReference type="RefSeq" id="WP_131198212.1">
    <property type="nucleotide sequence ID" value="NZ_QJUL01000017.1"/>
</dbReference>
<dbReference type="InterPro" id="IPR017208">
    <property type="entry name" value="UCP037442_abhydr"/>
</dbReference>
<organism evidence="2 3">
    <name type="scientific">Phytopseudomonas dryadis</name>
    <dbReference type="NCBI Taxonomy" id="2487520"/>
    <lineage>
        <taxon>Bacteria</taxon>
        <taxon>Pseudomonadati</taxon>
        <taxon>Pseudomonadota</taxon>
        <taxon>Gammaproteobacteria</taxon>
        <taxon>Pseudomonadales</taxon>
        <taxon>Pseudomonadaceae</taxon>
        <taxon>Phytopseudomonas</taxon>
    </lineage>
</organism>
<dbReference type="InterPro" id="IPR051044">
    <property type="entry name" value="MAG_DAG_Lipase"/>
</dbReference>
<evidence type="ECO:0000313" key="3">
    <source>
        <dbReference type="Proteomes" id="UP000293172"/>
    </source>
</evidence>
<keyword evidence="2" id="KW-0378">Hydrolase</keyword>
<dbReference type="PANTHER" id="PTHR11614">
    <property type="entry name" value="PHOSPHOLIPASE-RELATED"/>
    <property type="match status" value="1"/>
</dbReference>
<dbReference type="InterPro" id="IPR022742">
    <property type="entry name" value="Hydrolase_4"/>
</dbReference>
<dbReference type="Gene3D" id="3.40.50.1820">
    <property type="entry name" value="alpha/beta hydrolase"/>
    <property type="match status" value="1"/>
</dbReference>
<dbReference type="Proteomes" id="UP000293172">
    <property type="component" value="Unassembled WGS sequence"/>
</dbReference>
<name>A0A4Q9R063_9GAMM</name>
<dbReference type="SUPFAM" id="SSF53474">
    <property type="entry name" value="alpha/beta-Hydrolases"/>
    <property type="match status" value="1"/>
</dbReference>
<dbReference type="OrthoDB" id="9806902at2"/>
<evidence type="ECO:0000313" key="2">
    <source>
        <dbReference type="EMBL" id="TBU91929.1"/>
    </source>
</evidence>
<dbReference type="PIRSF" id="PIRSF037442">
    <property type="entry name" value="UCP037442_abhydr"/>
    <property type="match status" value="1"/>
</dbReference>
<dbReference type="EMBL" id="QJUL01000017">
    <property type="protein sequence ID" value="TBU91929.1"/>
    <property type="molecule type" value="Genomic_DNA"/>
</dbReference>